<gene>
    <name evidence="4" type="ORF">PGH26_03800</name>
</gene>
<feature type="domain" description="Peptidase S9 prolyl oligopeptidase catalytic" evidence="3">
    <location>
        <begin position="102"/>
        <end position="247"/>
    </location>
</feature>
<dbReference type="Pfam" id="PF00326">
    <property type="entry name" value="Peptidase_S9"/>
    <property type="match status" value="1"/>
</dbReference>
<keyword evidence="1" id="KW-0378">Hydrolase</keyword>
<evidence type="ECO:0000313" key="5">
    <source>
        <dbReference type="Proteomes" id="UP001303532"/>
    </source>
</evidence>
<dbReference type="SUPFAM" id="SSF53474">
    <property type="entry name" value="alpha/beta-Hydrolases"/>
    <property type="match status" value="1"/>
</dbReference>
<organism evidence="4 5">
    <name type="scientific">Sporosarcina jeotgali</name>
    <dbReference type="NCBI Taxonomy" id="3020056"/>
    <lineage>
        <taxon>Bacteria</taxon>
        <taxon>Bacillati</taxon>
        <taxon>Bacillota</taxon>
        <taxon>Bacilli</taxon>
        <taxon>Bacillales</taxon>
        <taxon>Caryophanaceae</taxon>
        <taxon>Sporosarcina</taxon>
    </lineage>
</organism>
<protein>
    <submittedName>
        <fullName evidence="4">Prolyl oligopeptidase family serine peptidase</fullName>
    </submittedName>
</protein>
<dbReference type="PANTHER" id="PTHR22946:SF9">
    <property type="entry name" value="POLYKETIDE TRANSFERASE AF380"/>
    <property type="match status" value="1"/>
</dbReference>
<dbReference type="RefSeq" id="WP_323692698.1">
    <property type="nucleotide sequence ID" value="NZ_CP116341.1"/>
</dbReference>
<sequence>MIIREEQWGTEGQHAIPLLHIVDEYQESSEMPVVIFFHGFTSAKEHNLHYAFNLAKKGVRVLLPEAHLHGVRSESLDEVQLSLRFWEIVLTSIEEAGILHHQLKEKGLLESGRIAFSGTSMGGIITLGCLAAYPWIQSAAVMMGTPGYVKLTKGQMKQFENKGFKLPMKDEDVEKLLKTLAEFDLTLHPERLNDRPVFFWHGMNDTMVPFEPTRHFYKAVKEQYNSHPEDFEFMVDEHAGHAVSRPGMLRAVEFLADHLND</sequence>
<dbReference type="Gene3D" id="3.40.50.1820">
    <property type="entry name" value="alpha/beta hydrolase"/>
    <property type="match status" value="1"/>
</dbReference>
<evidence type="ECO:0000313" key="4">
    <source>
        <dbReference type="EMBL" id="WOV85062.1"/>
    </source>
</evidence>
<keyword evidence="2" id="KW-0812">Transmembrane</keyword>
<keyword evidence="5" id="KW-1185">Reference proteome</keyword>
<dbReference type="PANTHER" id="PTHR22946">
    <property type="entry name" value="DIENELACTONE HYDROLASE DOMAIN-CONTAINING PROTEIN-RELATED"/>
    <property type="match status" value="1"/>
</dbReference>
<reference evidence="4 5" key="1">
    <citation type="submission" date="2023-01" db="EMBL/GenBank/DDBJ databases">
        <title>Sporosarcina sp. nov., isolated from Korean tranditional fermented seafood 'Jeotgal'.</title>
        <authorList>
            <person name="Yang A.-I."/>
        </authorList>
    </citation>
    <scope>NUCLEOTIDE SEQUENCE [LARGE SCALE GENOMIC DNA]</scope>
    <source>
        <strain evidence="4 5">B2O-1</strain>
    </source>
</reference>
<dbReference type="Proteomes" id="UP001303532">
    <property type="component" value="Chromosome"/>
</dbReference>
<evidence type="ECO:0000256" key="2">
    <source>
        <dbReference type="SAM" id="Phobius"/>
    </source>
</evidence>
<accession>A0ABZ0L0D6</accession>
<evidence type="ECO:0000256" key="1">
    <source>
        <dbReference type="ARBA" id="ARBA00022801"/>
    </source>
</evidence>
<keyword evidence="2" id="KW-1133">Transmembrane helix</keyword>
<dbReference type="InterPro" id="IPR050261">
    <property type="entry name" value="FrsA_esterase"/>
</dbReference>
<evidence type="ECO:0000259" key="3">
    <source>
        <dbReference type="Pfam" id="PF00326"/>
    </source>
</evidence>
<name>A0ABZ0L0D6_9BACL</name>
<feature type="transmembrane region" description="Helical" evidence="2">
    <location>
        <begin position="114"/>
        <end position="136"/>
    </location>
</feature>
<dbReference type="InterPro" id="IPR001375">
    <property type="entry name" value="Peptidase_S9_cat"/>
</dbReference>
<dbReference type="InterPro" id="IPR029058">
    <property type="entry name" value="AB_hydrolase_fold"/>
</dbReference>
<proteinExistence type="predicted"/>
<keyword evidence="2" id="KW-0472">Membrane</keyword>
<dbReference type="EMBL" id="CP116341">
    <property type="protein sequence ID" value="WOV85062.1"/>
    <property type="molecule type" value="Genomic_DNA"/>
</dbReference>